<sequence length="360" mass="41507">MANVIDDDVVRNILGRLPGKPLLRCRRVSKHWNRLISDPYFMKTRSRRMVLLPFSRPLVVLDDNVPVKDKVFVIHSPSLQLQERVVEQVSIVGTFNGVVLLALTVHNYLRCDLILYNPLTSASKKLVAMDVPASCNYQKPYVFGCVDDLKHIVRFELFSEVSRHNHSSMYTWDVFDLKTSLWSGQKRHLKRDFKFWDGVGIFLNGFLYWAIDHVMFGILALNVKEMVFSRIKGPVQRNLVGPLLGSIDGCLCMVTTTHVATFDFWVRKEEEGSWLKQRSFTIHLATCVKPFRPVCILGNGNILFTTRTMLLVMYDTSKGTYEKLFHLINPNEFEPTSSVYLFKDIRSIEYVESLVSPFDT</sequence>
<comment type="caution">
    <text evidence="2">The sequence shown here is derived from an EMBL/GenBank/DDBJ whole genome shotgun (WGS) entry which is preliminary data.</text>
</comment>
<dbReference type="EMBL" id="JAUHHV010000005">
    <property type="protein sequence ID" value="KAK1423991.1"/>
    <property type="molecule type" value="Genomic_DNA"/>
</dbReference>
<accession>A0AAD8NX66</accession>
<dbReference type="InterPro" id="IPR050796">
    <property type="entry name" value="SCF_F-box_component"/>
</dbReference>
<dbReference type="InterPro" id="IPR001810">
    <property type="entry name" value="F-box_dom"/>
</dbReference>
<dbReference type="InterPro" id="IPR036047">
    <property type="entry name" value="F-box-like_dom_sf"/>
</dbReference>
<dbReference type="AlphaFoldDB" id="A0AAD8NX66"/>
<dbReference type="Proteomes" id="UP001229421">
    <property type="component" value="Unassembled WGS sequence"/>
</dbReference>
<dbReference type="Gene3D" id="1.20.1280.50">
    <property type="match status" value="1"/>
</dbReference>
<dbReference type="SMART" id="SM00256">
    <property type="entry name" value="FBOX"/>
    <property type="match status" value="1"/>
</dbReference>
<proteinExistence type="predicted"/>
<dbReference type="CDD" id="cd22157">
    <property type="entry name" value="F-box_AtFBW1-like"/>
    <property type="match status" value="1"/>
</dbReference>
<keyword evidence="3" id="KW-1185">Reference proteome</keyword>
<protein>
    <recommendedName>
        <fullName evidence="1">F-box domain-containing protein</fullName>
    </recommendedName>
</protein>
<dbReference type="InterPro" id="IPR017451">
    <property type="entry name" value="F-box-assoc_interact_dom"/>
</dbReference>
<dbReference type="Pfam" id="PF00646">
    <property type="entry name" value="F-box"/>
    <property type="match status" value="1"/>
</dbReference>
<dbReference type="PANTHER" id="PTHR31672">
    <property type="entry name" value="BNACNNG10540D PROTEIN"/>
    <property type="match status" value="1"/>
</dbReference>
<dbReference type="PANTHER" id="PTHR31672:SF13">
    <property type="entry name" value="F-BOX PROTEIN CPR30-LIKE"/>
    <property type="match status" value="1"/>
</dbReference>
<dbReference type="SUPFAM" id="SSF81383">
    <property type="entry name" value="F-box domain"/>
    <property type="match status" value="1"/>
</dbReference>
<dbReference type="NCBIfam" id="TIGR01640">
    <property type="entry name" value="F_box_assoc_1"/>
    <property type="match status" value="1"/>
</dbReference>
<gene>
    <name evidence="2" type="ORF">QVD17_19302</name>
</gene>
<feature type="domain" description="F-box" evidence="1">
    <location>
        <begin position="5"/>
        <end position="45"/>
    </location>
</feature>
<dbReference type="InterPro" id="IPR006527">
    <property type="entry name" value="F-box-assoc_dom_typ1"/>
</dbReference>
<evidence type="ECO:0000259" key="1">
    <source>
        <dbReference type="SMART" id="SM00256"/>
    </source>
</evidence>
<organism evidence="2 3">
    <name type="scientific">Tagetes erecta</name>
    <name type="common">African marigold</name>
    <dbReference type="NCBI Taxonomy" id="13708"/>
    <lineage>
        <taxon>Eukaryota</taxon>
        <taxon>Viridiplantae</taxon>
        <taxon>Streptophyta</taxon>
        <taxon>Embryophyta</taxon>
        <taxon>Tracheophyta</taxon>
        <taxon>Spermatophyta</taxon>
        <taxon>Magnoliopsida</taxon>
        <taxon>eudicotyledons</taxon>
        <taxon>Gunneridae</taxon>
        <taxon>Pentapetalae</taxon>
        <taxon>asterids</taxon>
        <taxon>campanulids</taxon>
        <taxon>Asterales</taxon>
        <taxon>Asteraceae</taxon>
        <taxon>Asteroideae</taxon>
        <taxon>Heliantheae alliance</taxon>
        <taxon>Tageteae</taxon>
        <taxon>Tagetes</taxon>
    </lineage>
</organism>
<reference evidence="2" key="1">
    <citation type="journal article" date="2023" name="bioRxiv">
        <title>Improved chromosome-level genome assembly for marigold (Tagetes erecta).</title>
        <authorList>
            <person name="Jiang F."/>
            <person name="Yuan L."/>
            <person name="Wang S."/>
            <person name="Wang H."/>
            <person name="Xu D."/>
            <person name="Wang A."/>
            <person name="Fan W."/>
        </authorList>
    </citation>
    <scope>NUCLEOTIDE SEQUENCE</scope>
    <source>
        <strain evidence="2">WSJ</strain>
        <tissue evidence="2">Leaf</tissue>
    </source>
</reference>
<evidence type="ECO:0000313" key="2">
    <source>
        <dbReference type="EMBL" id="KAK1423991.1"/>
    </source>
</evidence>
<dbReference type="Pfam" id="PF07734">
    <property type="entry name" value="FBA_1"/>
    <property type="match status" value="1"/>
</dbReference>
<name>A0AAD8NX66_TARER</name>
<evidence type="ECO:0000313" key="3">
    <source>
        <dbReference type="Proteomes" id="UP001229421"/>
    </source>
</evidence>